<evidence type="ECO:0000313" key="3">
    <source>
        <dbReference type="Proteomes" id="UP000190037"/>
    </source>
</evidence>
<feature type="chain" id="PRO_5038749267" description="Lipoprotein" evidence="1">
    <location>
        <begin position="29"/>
        <end position="273"/>
    </location>
</feature>
<feature type="signal peptide" evidence="1">
    <location>
        <begin position="1"/>
        <end position="28"/>
    </location>
</feature>
<name>A0A1T3NI39_9ACTN</name>
<keyword evidence="3" id="KW-1185">Reference proteome</keyword>
<dbReference type="AlphaFoldDB" id="A0A1T3NI39"/>
<dbReference type="RefSeq" id="WP_078982885.1">
    <property type="nucleotide sequence ID" value="NZ_MWQN01000007.1"/>
</dbReference>
<dbReference type="EMBL" id="MWQN01000007">
    <property type="protein sequence ID" value="OPC76448.1"/>
    <property type="molecule type" value="Genomic_DNA"/>
</dbReference>
<comment type="caution">
    <text evidence="2">The sequence shown here is derived from an EMBL/GenBank/DDBJ whole genome shotgun (WGS) entry which is preliminary data.</text>
</comment>
<protein>
    <recommendedName>
        <fullName evidence="4">Lipoprotein</fullName>
    </recommendedName>
</protein>
<dbReference type="PROSITE" id="PS51257">
    <property type="entry name" value="PROKAR_LIPOPROTEIN"/>
    <property type="match status" value="1"/>
</dbReference>
<reference evidence="2 3" key="1">
    <citation type="submission" date="2017-03" db="EMBL/GenBank/DDBJ databases">
        <title>Draft genome sequence of Streptomyces scabrisporus NF3, endophyte isolated from Amphipterygium adstringens.</title>
        <authorList>
            <person name="Vazquez M."/>
            <person name="Ceapa C.D."/>
            <person name="Rodriguez Luna D."/>
            <person name="Sanchez Esquivel S."/>
        </authorList>
    </citation>
    <scope>NUCLEOTIDE SEQUENCE [LARGE SCALE GENOMIC DNA]</scope>
    <source>
        <strain evidence="2 3">NF3</strain>
    </source>
</reference>
<proteinExistence type="predicted"/>
<evidence type="ECO:0000313" key="2">
    <source>
        <dbReference type="EMBL" id="OPC76448.1"/>
    </source>
</evidence>
<dbReference type="OrthoDB" id="3745543at2"/>
<dbReference type="Proteomes" id="UP000190037">
    <property type="component" value="Unassembled WGS sequence"/>
</dbReference>
<accession>A0A1T3NI39</accession>
<evidence type="ECO:0008006" key="4">
    <source>
        <dbReference type="Google" id="ProtNLM"/>
    </source>
</evidence>
<sequence>MTLSTRTRTARTRRRVAAFVLLFTFVVAGCSSSGGDAGEEDGAAGLDNAELMHPAFMRRLTAQAREVRSVRLTLRSTDRAPSEKADWTVTLDVDIRARGLYRGEADSPSGHAEFRRTADALYVKGDRGYWRSVEDFRDRPAAVDAVAGSFVEVPTGRQPASSLDTLADMGDLPAIARLIATGPTRAAPRPDAGPRDEILFQAPPSTGNGVFHFPARSTRTLPTRLTVAAHVDPETGKSVPGAVTEWSAFDLVVLHAPPAPETVVPWPAAALGR</sequence>
<gene>
    <name evidence="2" type="ORF">B4N89_47210</name>
</gene>
<evidence type="ECO:0000256" key="1">
    <source>
        <dbReference type="SAM" id="SignalP"/>
    </source>
</evidence>
<keyword evidence="1" id="KW-0732">Signal</keyword>
<organism evidence="2 3">
    <name type="scientific">Embleya scabrispora</name>
    <dbReference type="NCBI Taxonomy" id="159449"/>
    <lineage>
        <taxon>Bacteria</taxon>
        <taxon>Bacillati</taxon>
        <taxon>Actinomycetota</taxon>
        <taxon>Actinomycetes</taxon>
        <taxon>Kitasatosporales</taxon>
        <taxon>Streptomycetaceae</taxon>
        <taxon>Embleya</taxon>
    </lineage>
</organism>